<dbReference type="EMBL" id="PUHQ01000125">
    <property type="protein sequence ID" value="KAG0655272.1"/>
    <property type="molecule type" value="Genomic_DNA"/>
</dbReference>
<gene>
    <name evidence="2" type="ORF">C6P46_001086</name>
</gene>
<protein>
    <submittedName>
        <fullName evidence="2">Uncharacterized protein</fullName>
    </submittedName>
</protein>
<evidence type="ECO:0000256" key="1">
    <source>
        <dbReference type="SAM" id="MobiDB-lite"/>
    </source>
</evidence>
<evidence type="ECO:0000313" key="3">
    <source>
        <dbReference type="Proteomes" id="UP000777482"/>
    </source>
</evidence>
<feature type="compositionally biased region" description="Polar residues" evidence="1">
    <location>
        <begin position="50"/>
        <end position="63"/>
    </location>
</feature>
<evidence type="ECO:0000313" key="2">
    <source>
        <dbReference type="EMBL" id="KAG0655272.1"/>
    </source>
</evidence>
<proteinExistence type="predicted"/>
<keyword evidence="3" id="KW-1185">Reference proteome</keyword>
<dbReference type="AlphaFoldDB" id="A0A9P6VUF6"/>
<comment type="caution">
    <text evidence="2">The sequence shown here is derived from an EMBL/GenBank/DDBJ whole genome shotgun (WGS) entry which is preliminary data.</text>
</comment>
<dbReference type="Proteomes" id="UP000777482">
    <property type="component" value="Unassembled WGS sequence"/>
</dbReference>
<feature type="region of interest" description="Disordered" evidence="1">
    <location>
        <begin position="45"/>
        <end position="76"/>
    </location>
</feature>
<accession>A0A9P6VUF6</accession>
<sequence length="142" mass="16215">MTSSSHLEQGVQAMLMAKALPCSLFDQRLVTLLYYELFKQSVLKHHTTRRNTAPPTMSSSVSGPSDVRPGPADLEPPSDARKAFFRNFLGAEEDSVHAQRRLFGFLRSIDIYLQWLTLGITRERQERPELKSLFRSAYQLTK</sequence>
<reference evidence="2 3" key="1">
    <citation type="submission" date="2020-11" db="EMBL/GenBank/DDBJ databases">
        <title>Kefir isolates.</title>
        <authorList>
            <person name="Marcisauskas S."/>
            <person name="Kim Y."/>
            <person name="Blasche S."/>
        </authorList>
    </citation>
    <scope>NUCLEOTIDE SEQUENCE [LARGE SCALE GENOMIC DNA]</scope>
    <source>
        <strain evidence="2 3">KR</strain>
    </source>
</reference>
<organism evidence="2 3">
    <name type="scientific">Rhodotorula mucilaginosa</name>
    <name type="common">Yeast</name>
    <name type="synonym">Rhodotorula rubra</name>
    <dbReference type="NCBI Taxonomy" id="5537"/>
    <lineage>
        <taxon>Eukaryota</taxon>
        <taxon>Fungi</taxon>
        <taxon>Dikarya</taxon>
        <taxon>Basidiomycota</taxon>
        <taxon>Pucciniomycotina</taxon>
        <taxon>Microbotryomycetes</taxon>
        <taxon>Sporidiobolales</taxon>
        <taxon>Sporidiobolaceae</taxon>
        <taxon>Rhodotorula</taxon>
    </lineage>
</organism>
<name>A0A9P6VUF6_RHOMI</name>